<feature type="transmembrane region" description="Helical" evidence="2">
    <location>
        <begin position="82"/>
        <end position="102"/>
    </location>
</feature>
<keyword evidence="4" id="KW-1185">Reference proteome</keyword>
<feature type="transmembrane region" description="Helical" evidence="2">
    <location>
        <begin position="45"/>
        <end position="70"/>
    </location>
</feature>
<organism evidence="3 4">
    <name type="scientific">Geodermatophilus pulveris</name>
    <dbReference type="NCBI Taxonomy" id="1564159"/>
    <lineage>
        <taxon>Bacteria</taxon>
        <taxon>Bacillati</taxon>
        <taxon>Actinomycetota</taxon>
        <taxon>Actinomycetes</taxon>
        <taxon>Geodermatophilales</taxon>
        <taxon>Geodermatophilaceae</taxon>
        <taxon>Geodermatophilus</taxon>
    </lineage>
</organism>
<evidence type="ECO:0000256" key="1">
    <source>
        <dbReference type="SAM" id="MobiDB-lite"/>
    </source>
</evidence>
<keyword evidence="2" id="KW-0472">Membrane</keyword>
<evidence type="ECO:0000256" key="2">
    <source>
        <dbReference type="SAM" id="Phobius"/>
    </source>
</evidence>
<protein>
    <submittedName>
        <fullName evidence="3">Uncharacterized protein</fullName>
    </submittedName>
</protein>
<accession>A0A239B6Q8</accession>
<dbReference type="EMBL" id="FZOO01000001">
    <property type="protein sequence ID" value="SNS03587.1"/>
    <property type="molecule type" value="Genomic_DNA"/>
</dbReference>
<evidence type="ECO:0000313" key="3">
    <source>
        <dbReference type="EMBL" id="SNS03587.1"/>
    </source>
</evidence>
<name>A0A239B6Q8_9ACTN</name>
<keyword evidence="2" id="KW-1133">Transmembrane helix</keyword>
<proteinExistence type="predicted"/>
<keyword evidence="2" id="KW-0812">Transmembrane</keyword>
<feature type="region of interest" description="Disordered" evidence="1">
    <location>
        <begin position="1"/>
        <end position="38"/>
    </location>
</feature>
<dbReference type="Proteomes" id="UP000198373">
    <property type="component" value="Unassembled WGS sequence"/>
</dbReference>
<sequence>MSEQSGARPPRDRRRAERLLGGAAEPAAPRPRRERPEAPPAVRRAALVAGVEAAAIAAVALWLLVLTVTSTPDSVSRALAEVVYVGFFAVLLGSAAVGLWRLSPWSRGPVVFLQLLLGLFGWYSVAEWGGAWVGVPVLVLVATELYLLATPEARLAFLER</sequence>
<dbReference type="RefSeq" id="WP_179224088.1">
    <property type="nucleotide sequence ID" value="NZ_FZOO01000001.1"/>
</dbReference>
<dbReference type="AlphaFoldDB" id="A0A239B6Q8"/>
<reference evidence="4" key="1">
    <citation type="submission" date="2017-06" db="EMBL/GenBank/DDBJ databases">
        <authorList>
            <person name="Varghese N."/>
            <person name="Submissions S."/>
        </authorList>
    </citation>
    <scope>NUCLEOTIDE SEQUENCE [LARGE SCALE GENOMIC DNA]</scope>
    <source>
        <strain evidence="4">DSM 46839</strain>
    </source>
</reference>
<evidence type="ECO:0000313" key="4">
    <source>
        <dbReference type="Proteomes" id="UP000198373"/>
    </source>
</evidence>
<feature type="transmembrane region" description="Helical" evidence="2">
    <location>
        <begin position="131"/>
        <end position="149"/>
    </location>
</feature>
<gene>
    <name evidence="3" type="ORF">SAMN06893096_101485</name>
</gene>
<feature type="transmembrane region" description="Helical" evidence="2">
    <location>
        <begin position="109"/>
        <end position="125"/>
    </location>
</feature>